<dbReference type="AlphaFoldDB" id="A0A0R0EZT2"/>
<dbReference type="PANTHER" id="PTHR48475">
    <property type="entry name" value="RIBONUCLEASE H"/>
    <property type="match status" value="1"/>
</dbReference>
<dbReference type="EMBL" id="CM000851">
    <property type="protein sequence ID" value="KRG99308.1"/>
    <property type="molecule type" value="Genomic_DNA"/>
</dbReference>
<dbReference type="EnsemblPlants" id="KRG99308">
    <property type="protein sequence ID" value="KRG99308"/>
    <property type="gene ID" value="GLYMA_18G135900"/>
</dbReference>
<evidence type="ECO:0008006" key="4">
    <source>
        <dbReference type="Google" id="ProtNLM"/>
    </source>
</evidence>
<keyword evidence="3" id="KW-1185">Reference proteome</keyword>
<sequence>MLIGPNNVALSQSLCFGFKATCNQAKYKALLAGLRVLAKEVEARRVRCRSFSSPLLKCLNKEHADYVITKLHEDNCGLHSGERSMATRALRVRISPLASTSHALL</sequence>
<gene>
    <name evidence="1" type="ORF">GLYMA_18G135900</name>
</gene>
<organism evidence="1">
    <name type="scientific">Glycine max</name>
    <name type="common">Soybean</name>
    <name type="synonym">Glycine hispida</name>
    <dbReference type="NCBI Taxonomy" id="3847"/>
    <lineage>
        <taxon>Eukaryota</taxon>
        <taxon>Viridiplantae</taxon>
        <taxon>Streptophyta</taxon>
        <taxon>Embryophyta</taxon>
        <taxon>Tracheophyta</taxon>
        <taxon>Spermatophyta</taxon>
        <taxon>Magnoliopsida</taxon>
        <taxon>eudicotyledons</taxon>
        <taxon>Gunneridae</taxon>
        <taxon>Pentapetalae</taxon>
        <taxon>rosids</taxon>
        <taxon>fabids</taxon>
        <taxon>Fabales</taxon>
        <taxon>Fabaceae</taxon>
        <taxon>Papilionoideae</taxon>
        <taxon>50 kb inversion clade</taxon>
        <taxon>NPAAA clade</taxon>
        <taxon>indigoferoid/millettioid clade</taxon>
        <taxon>Phaseoleae</taxon>
        <taxon>Glycine</taxon>
        <taxon>Glycine subgen. Soja</taxon>
    </lineage>
</organism>
<proteinExistence type="predicted"/>
<reference evidence="1" key="3">
    <citation type="submission" date="2018-07" db="EMBL/GenBank/DDBJ databases">
        <title>WGS assembly of Glycine max.</title>
        <authorList>
            <person name="Schmutz J."/>
            <person name="Cannon S."/>
            <person name="Schlueter J."/>
            <person name="Ma J."/>
            <person name="Mitros T."/>
            <person name="Nelson W."/>
            <person name="Hyten D."/>
            <person name="Song Q."/>
            <person name="Thelen J."/>
            <person name="Cheng J."/>
            <person name="Xu D."/>
            <person name="Hellsten U."/>
            <person name="May G."/>
            <person name="Yu Y."/>
            <person name="Sakurai T."/>
            <person name="Umezawa T."/>
            <person name="Bhattacharyya M."/>
            <person name="Sandhu D."/>
            <person name="Valliyodan B."/>
            <person name="Lindquist E."/>
            <person name="Peto M."/>
            <person name="Grant D."/>
            <person name="Shu S."/>
            <person name="Goodstein D."/>
            <person name="Barry K."/>
            <person name="Futrell-Griggs M."/>
            <person name="Abernathy B."/>
            <person name="Du J."/>
            <person name="Tian Z."/>
            <person name="Zhu L."/>
            <person name="Gill N."/>
            <person name="Joshi T."/>
            <person name="Libault M."/>
            <person name="Sethuraman A."/>
            <person name="Zhang X."/>
            <person name="Shinozaki K."/>
            <person name="Nguyen H."/>
            <person name="Wing R."/>
            <person name="Cregan P."/>
            <person name="Specht J."/>
            <person name="Grimwood J."/>
            <person name="Rokhsar D."/>
            <person name="Stacey G."/>
            <person name="Shoemaker R."/>
            <person name="Jackson S."/>
        </authorList>
    </citation>
    <scope>NUCLEOTIDE SEQUENCE</scope>
    <source>
        <tissue evidence="1">Callus</tissue>
    </source>
</reference>
<reference evidence="2" key="2">
    <citation type="submission" date="2018-02" db="UniProtKB">
        <authorList>
            <consortium name="EnsemblPlants"/>
        </authorList>
    </citation>
    <scope>IDENTIFICATION</scope>
    <source>
        <strain evidence="2">Williams 82</strain>
    </source>
</reference>
<accession>A0A0R0EZT2</accession>
<protein>
    <recommendedName>
        <fullName evidence="4">RNase H type-1 domain-containing protein</fullName>
    </recommendedName>
</protein>
<name>A0A0R0EZT2_SOYBN</name>
<evidence type="ECO:0000313" key="1">
    <source>
        <dbReference type="EMBL" id="KRG99308.1"/>
    </source>
</evidence>
<evidence type="ECO:0000313" key="3">
    <source>
        <dbReference type="Proteomes" id="UP000008827"/>
    </source>
</evidence>
<evidence type="ECO:0000313" key="2">
    <source>
        <dbReference type="EnsemblPlants" id="KRG99308"/>
    </source>
</evidence>
<dbReference type="PANTHER" id="PTHR48475:SF2">
    <property type="entry name" value="RIBONUCLEASE H"/>
    <property type="match status" value="1"/>
</dbReference>
<reference evidence="1 2" key="1">
    <citation type="journal article" date="2010" name="Nature">
        <title>Genome sequence of the palaeopolyploid soybean.</title>
        <authorList>
            <person name="Schmutz J."/>
            <person name="Cannon S.B."/>
            <person name="Schlueter J."/>
            <person name="Ma J."/>
            <person name="Mitros T."/>
            <person name="Nelson W."/>
            <person name="Hyten D.L."/>
            <person name="Song Q."/>
            <person name="Thelen J.J."/>
            <person name="Cheng J."/>
            <person name="Xu D."/>
            <person name="Hellsten U."/>
            <person name="May G.D."/>
            <person name="Yu Y."/>
            <person name="Sakurai T."/>
            <person name="Umezawa T."/>
            <person name="Bhattacharyya M.K."/>
            <person name="Sandhu D."/>
            <person name="Valliyodan B."/>
            <person name="Lindquist E."/>
            <person name="Peto M."/>
            <person name="Grant D."/>
            <person name="Shu S."/>
            <person name="Goodstein D."/>
            <person name="Barry K."/>
            <person name="Futrell-Griggs M."/>
            <person name="Abernathy B."/>
            <person name="Du J."/>
            <person name="Tian Z."/>
            <person name="Zhu L."/>
            <person name="Gill N."/>
            <person name="Joshi T."/>
            <person name="Libault M."/>
            <person name="Sethuraman A."/>
            <person name="Zhang X.-C."/>
            <person name="Shinozaki K."/>
            <person name="Nguyen H.T."/>
            <person name="Wing R.A."/>
            <person name="Cregan P."/>
            <person name="Specht J."/>
            <person name="Grimwood J."/>
            <person name="Rokhsar D."/>
            <person name="Stacey G."/>
            <person name="Shoemaker R.C."/>
            <person name="Jackson S.A."/>
        </authorList>
    </citation>
    <scope>NUCLEOTIDE SEQUENCE</scope>
    <source>
        <strain evidence="2">cv. Williams 82</strain>
        <tissue evidence="1">Callus</tissue>
    </source>
</reference>
<dbReference type="Gramene" id="KRG99308">
    <property type="protein sequence ID" value="KRG99308"/>
    <property type="gene ID" value="GLYMA_18G135900"/>
</dbReference>
<dbReference type="InParanoid" id="A0A0R0EZT2"/>
<dbReference type="Proteomes" id="UP000008827">
    <property type="component" value="Chromosome 18"/>
</dbReference>